<keyword evidence="2" id="KW-0067">ATP-binding</keyword>
<comment type="caution">
    <text evidence="3">The sequence shown here is derived from an EMBL/GenBank/DDBJ whole genome shotgun (WGS) entry which is preliminary data.</text>
</comment>
<dbReference type="Pfam" id="PF13424">
    <property type="entry name" value="TPR_12"/>
    <property type="match status" value="1"/>
</dbReference>
<name>A0A0F9GVR7_9ZZZZ</name>
<dbReference type="GO" id="GO:0004016">
    <property type="term" value="F:adenylate cyclase activity"/>
    <property type="evidence" value="ECO:0007669"/>
    <property type="project" value="TreeGrafter"/>
</dbReference>
<protein>
    <recommendedName>
        <fullName evidence="4">MalT-like TPR region domain-containing protein</fullName>
    </recommendedName>
</protein>
<evidence type="ECO:0000313" key="3">
    <source>
        <dbReference type="EMBL" id="KKL67217.1"/>
    </source>
</evidence>
<evidence type="ECO:0000256" key="1">
    <source>
        <dbReference type="ARBA" id="ARBA00022741"/>
    </source>
</evidence>
<keyword evidence="1" id="KW-0547">Nucleotide-binding</keyword>
<sequence>VHTWGAKSYHSQVNLNRLSNMESLVMVSHLLDAVEIHGDLENFVLEKTEGVPFFIEEFIRSLKDMKIIEKKGNQYLFAKDFPEMTIPSTIQDVIMARVDGLPEGAKEVIQTGSVIEREFSYELIKRVTGLSEQELLSRLSILKDSELLFERGIYPDTIYIFKHALTREVVYDSILTRRREELHGDIGNAIEEIYKESIDEYYGVLAEHYIDSKNYEKGADYSKLAERKAEKAASLNDAISYAKKRISCLEKLPVDDDVEKKLISARTVLGLYYTQLMLPVKAKAAVDPIIDLAIKHNYKRRISQINVILGCYYHSVNEDYPKALEYYEKALKIGEELNDILTIVLANNNMGHCLSTNGEFEKALPFYEKALEINVMANVLCQKSNQLALAEAANSYLSAIYLDMGEYETSQKHDERAISFWQQSSMGSSYIMWNKISIELAKVMNNEKDINLNEIFKWHGDIKNKVTDGMSANLVGTILLHIDNQHISEAEDWIKKSIEAHNKYGMRWYLAKDYALYADLFKRKGELPKAQENLNKAIEIFTDCGADGWVDKYEKELASLS</sequence>
<evidence type="ECO:0008006" key="4">
    <source>
        <dbReference type="Google" id="ProtNLM"/>
    </source>
</evidence>
<proteinExistence type="predicted"/>
<feature type="non-terminal residue" evidence="3">
    <location>
        <position position="1"/>
    </location>
</feature>
<dbReference type="EMBL" id="LAZR01026939">
    <property type="protein sequence ID" value="KKL67217.1"/>
    <property type="molecule type" value="Genomic_DNA"/>
</dbReference>
<dbReference type="GO" id="GO:0005737">
    <property type="term" value="C:cytoplasm"/>
    <property type="evidence" value="ECO:0007669"/>
    <property type="project" value="TreeGrafter"/>
</dbReference>
<dbReference type="AlphaFoldDB" id="A0A0F9GVR7"/>
<dbReference type="GO" id="GO:0005524">
    <property type="term" value="F:ATP binding"/>
    <property type="evidence" value="ECO:0007669"/>
    <property type="project" value="UniProtKB-KW"/>
</dbReference>
<organism evidence="3">
    <name type="scientific">marine sediment metagenome</name>
    <dbReference type="NCBI Taxonomy" id="412755"/>
    <lineage>
        <taxon>unclassified sequences</taxon>
        <taxon>metagenomes</taxon>
        <taxon>ecological metagenomes</taxon>
    </lineage>
</organism>
<gene>
    <name evidence="3" type="ORF">LCGC14_2137190</name>
</gene>
<dbReference type="PROSITE" id="PS50005">
    <property type="entry name" value="TPR"/>
    <property type="match status" value="1"/>
</dbReference>
<dbReference type="InterPro" id="IPR019734">
    <property type="entry name" value="TPR_rpt"/>
</dbReference>
<dbReference type="Gene3D" id="1.25.40.10">
    <property type="entry name" value="Tetratricopeptide repeat domain"/>
    <property type="match status" value="2"/>
</dbReference>
<dbReference type="PANTHER" id="PTHR16305">
    <property type="entry name" value="TESTICULAR SOLUBLE ADENYLYL CYCLASE"/>
    <property type="match status" value="1"/>
</dbReference>
<dbReference type="SMART" id="SM00028">
    <property type="entry name" value="TPR"/>
    <property type="match status" value="3"/>
</dbReference>
<accession>A0A0F9GVR7</accession>
<dbReference type="InterPro" id="IPR011990">
    <property type="entry name" value="TPR-like_helical_dom_sf"/>
</dbReference>
<reference evidence="3" key="1">
    <citation type="journal article" date="2015" name="Nature">
        <title>Complex archaea that bridge the gap between prokaryotes and eukaryotes.</title>
        <authorList>
            <person name="Spang A."/>
            <person name="Saw J.H."/>
            <person name="Jorgensen S.L."/>
            <person name="Zaremba-Niedzwiedzka K."/>
            <person name="Martijn J."/>
            <person name="Lind A.E."/>
            <person name="van Eijk R."/>
            <person name="Schleper C."/>
            <person name="Guy L."/>
            <person name="Ettema T.J."/>
        </authorList>
    </citation>
    <scope>NUCLEOTIDE SEQUENCE</scope>
</reference>
<evidence type="ECO:0000256" key="2">
    <source>
        <dbReference type="ARBA" id="ARBA00022840"/>
    </source>
</evidence>
<dbReference type="PANTHER" id="PTHR16305:SF28">
    <property type="entry name" value="GUANYLATE CYCLASE DOMAIN-CONTAINING PROTEIN"/>
    <property type="match status" value="1"/>
</dbReference>
<dbReference type="SUPFAM" id="SSF48452">
    <property type="entry name" value="TPR-like"/>
    <property type="match status" value="2"/>
</dbReference>